<name>A0A5M8FQJ1_9GAMM</name>
<evidence type="ECO:0000256" key="6">
    <source>
        <dbReference type="ARBA" id="ARBA00023136"/>
    </source>
</evidence>
<evidence type="ECO:0000256" key="8">
    <source>
        <dbReference type="SAM" id="MobiDB-lite"/>
    </source>
</evidence>
<keyword evidence="2 10" id="KW-0808">Transferase</keyword>
<evidence type="ECO:0000256" key="5">
    <source>
        <dbReference type="ARBA" id="ARBA00023098"/>
    </source>
</evidence>
<proteinExistence type="predicted"/>
<evidence type="ECO:0000256" key="2">
    <source>
        <dbReference type="ARBA" id="ARBA00022679"/>
    </source>
</evidence>
<dbReference type="PANTHER" id="PTHR23063:SF52">
    <property type="entry name" value="LYSOPHOSPHATIDYLCHOLINE ACYLTRANSFERASE"/>
    <property type="match status" value="1"/>
</dbReference>
<keyword evidence="3" id="KW-0812">Transmembrane</keyword>
<feature type="domain" description="Phospholipid/glycerol acyltransferase" evidence="9">
    <location>
        <begin position="91"/>
        <end position="203"/>
    </location>
</feature>
<keyword evidence="11" id="KW-1185">Reference proteome</keyword>
<dbReference type="Pfam" id="PF01553">
    <property type="entry name" value="Acyltransferase"/>
    <property type="match status" value="1"/>
</dbReference>
<evidence type="ECO:0000259" key="9">
    <source>
        <dbReference type="SMART" id="SM00563"/>
    </source>
</evidence>
<keyword evidence="7 10" id="KW-0012">Acyltransferase</keyword>
<dbReference type="PANTHER" id="PTHR23063">
    <property type="entry name" value="PHOSPHOLIPID ACYLTRANSFERASE"/>
    <property type="match status" value="1"/>
</dbReference>
<dbReference type="GO" id="GO:0016746">
    <property type="term" value="F:acyltransferase activity"/>
    <property type="evidence" value="ECO:0007669"/>
    <property type="project" value="UniProtKB-KW"/>
</dbReference>
<keyword evidence="6" id="KW-0472">Membrane</keyword>
<dbReference type="InterPro" id="IPR002123">
    <property type="entry name" value="Plipid/glycerol_acylTrfase"/>
</dbReference>
<feature type="region of interest" description="Disordered" evidence="8">
    <location>
        <begin position="1"/>
        <end position="21"/>
    </location>
</feature>
<organism evidence="10 11">
    <name type="scientific">Thiohalocapsa marina</name>
    <dbReference type="NCBI Taxonomy" id="424902"/>
    <lineage>
        <taxon>Bacteria</taxon>
        <taxon>Pseudomonadati</taxon>
        <taxon>Pseudomonadota</taxon>
        <taxon>Gammaproteobacteria</taxon>
        <taxon>Chromatiales</taxon>
        <taxon>Chromatiaceae</taxon>
        <taxon>Thiohalocapsa</taxon>
    </lineage>
</organism>
<keyword evidence="4" id="KW-1133">Transmembrane helix</keyword>
<dbReference type="GO" id="GO:0016020">
    <property type="term" value="C:membrane"/>
    <property type="evidence" value="ECO:0007669"/>
    <property type="project" value="UniProtKB-SubCell"/>
</dbReference>
<dbReference type="GO" id="GO:0006629">
    <property type="term" value="P:lipid metabolic process"/>
    <property type="evidence" value="ECO:0007669"/>
    <property type="project" value="UniProtKB-KW"/>
</dbReference>
<dbReference type="Proteomes" id="UP000322981">
    <property type="component" value="Unassembled WGS sequence"/>
</dbReference>
<comment type="caution">
    <text evidence="10">The sequence shown here is derived from an EMBL/GenBank/DDBJ whole genome shotgun (WGS) entry which is preliminary data.</text>
</comment>
<dbReference type="OrthoDB" id="319710at2"/>
<evidence type="ECO:0000256" key="3">
    <source>
        <dbReference type="ARBA" id="ARBA00022692"/>
    </source>
</evidence>
<evidence type="ECO:0000256" key="4">
    <source>
        <dbReference type="ARBA" id="ARBA00022989"/>
    </source>
</evidence>
<comment type="subcellular location">
    <subcellularLocation>
        <location evidence="1">Membrane</location>
    </subcellularLocation>
</comment>
<keyword evidence="5" id="KW-0443">Lipid metabolism</keyword>
<sequence>MPGISSPACRNAEREPGMRSSGLNPAVALWRALRVAEHLAAGAVVGLGVALLRRLGLRCDWLPGLVCWWHRRLCRCLALRVEARGEPAHPALLVANHVSWLDIPVLGALGEVGFLSKAEVRRWPLVGRMSLLAGTVFLRRGAHQTAAAGQQLAAVVRSGRSMVMFPEGTTTDGRRLLPFHPRLFAAALVPGAPWVQPVAIRYGDDGAPDAVAPFVGDDNLLRHLLRVLRHPGLSVRVTWLAPIDSAGRDRRGLAEAARDAIGAQLGLPPAGCQGPAPATIQAARPAQFGMMADALPSGRWRDAA</sequence>
<dbReference type="CDD" id="cd07989">
    <property type="entry name" value="LPLAT_AGPAT-like"/>
    <property type="match status" value="1"/>
</dbReference>
<evidence type="ECO:0000313" key="10">
    <source>
        <dbReference type="EMBL" id="KAA6185501.1"/>
    </source>
</evidence>
<dbReference type="AlphaFoldDB" id="A0A5M8FQJ1"/>
<dbReference type="SUPFAM" id="SSF69593">
    <property type="entry name" value="Glycerol-3-phosphate (1)-acyltransferase"/>
    <property type="match status" value="1"/>
</dbReference>
<gene>
    <name evidence="10" type="ORF">F2Q65_08445</name>
</gene>
<dbReference type="EMBL" id="VWXX01000009">
    <property type="protein sequence ID" value="KAA6185501.1"/>
    <property type="molecule type" value="Genomic_DNA"/>
</dbReference>
<reference evidence="10 11" key="1">
    <citation type="submission" date="2019-09" db="EMBL/GenBank/DDBJ databases">
        <title>Whole-genome sequence of the purple sulfur bacterium Thiohalocapsa marina DSM 19078.</title>
        <authorList>
            <person name="Kyndt J.A."/>
            <person name="Meyer T.E."/>
        </authorList>
    </citation>
    <scope>NUCLEOTIDE SEQUENCE [LARGE SCALE GENOMIC DNA]</scope>
    <source>
        <strain evidence="10 11">DSM 19078</strain>
    </source>
</reference>
<evidence type="ECO:0000313" key="11">
    <source>
        <dbReference type="Proteomes" id="UP000322981"/>
    </source>
</evidence>
<dbReference type="SMART" id="SM00563">
    <property type="entry name" value="PlsC"/>
    <property type="match status" value="1"/>
</dbReference>
<evidence type="ECO:0000256" key="7">
    <source>
        <dbReference type="ARBA" id="ARBA00023315"/>
    </source>
</evidence>
<accession>A0A5M8FQJ1</accession>
<protein>
    <submittedName>
        <fullName evidence="10">1-acyl-sn-glycerol-3-phosphate acyltransferase</fullName>
    </submittedName>
</protein>
<evidence type="ECO:0000256" key="1">
    <source>
        <dbReference type="ARBA" id="ARBA00004370"/>
    </source>
</evidence>